<dbReference type="HOGENOM" id="CLU_051638_7_0_7"/>
<dbReference type="PANTHER" id="PTHR23416:SF78">
    <property type="entry name" value="LIPOPOLYSACCHARIDE BIOSYNTHESIS O-ACETYL TRANSFERASE WBBJ-RELATED"/>
    <property type="match status" value="1"/>
</dbReference>
<dbReference type="InterPro" id="IPR051159">
    <property type="entry name" value="Hexapeptide_acetyltransf"/>
</dbReference>
<dbReference type="eggNOG" id="COG0110">
    <property type="taxonomic scope" value="Bacteria"/>
</dbReference>
<dbReference type="Gene3D" id="2.160.10.10">
    <property type="entry name" value="Hexapeptide repeat proteins"/>
    <property type="match status" value="1"/>
</dbReference>
<proteinExistence type="predicted"/>
<dbReference type="RefSeq" id="WP_013461242.1">
    <property type="nucleotide sequence ID" value="NC_014762.1"/>
</dbReference>
<evidence type="ECO:0000313" key="2">
    <source>
        <dbReference type="Proteomes" id="UP000008721"/>
    </source>
</evidence>
<dbReference type="EMBL" id="CP002355">
    <property type="protein sequence ID" value="ADR35045.1"/>
    <property type="molecule type" value="Genomic_DNA"/>
</dbReference>
<reference evidence="1 2" key="1">
    <citation type="journal article" date="2012" name="Stand. Genomic Sci.">
        <title>Complete genome sequence of the sulfur compounds oxidizing chemolithoautotroph Sulfuricurvum kujiense type strain (YK-1(T)).</title>
        <authorList>
            <person name="Han C."/>
            <person name="Kotsyurbenko O."/>
            <person name="Chertkov O."/>
            <person name="Held B."/>
            <person name="Lapidus A."/>
            <person name="Nolan M."/>
            <person name="Lucas S."/>
            <person name="Hammon N."/>
            <person name="Deshpande S."/>
            <person name="Cheng J.F."/>
            <person name="Tapia R."/>
            <person name="Goodwin L.A."/>
            <person name="Pitluck S."/>
            <person name="Liolios K."/>
            <person name="Pagani I."/>
            <person name="Ivanova N."/>
            <person name="Mavromatis K."/>
            <person name="Mikhailova N."/>
            <person name="Pati A."/>
            <person name="Chen A."/>
            <person name="Palaniappan K."/>
            <person name="Land M."/>
            <person name="Hauser L."/>
            <person name="Chang Y.J."/>
            <person name="Jeffries C.D."/>
            <person name="Brambilla E.M."/>
            <person name="Rohde M."/>
            <person name="Spring S."/>
            <person name="Sikorski J."/>
            <person name="Goker M."/>
            <person name="Woyke T."/>
            <person name="Bristow J."/>
            <person name="Eisen J.A."/>
            <person name="Markowitz V."/>
            <person name="Hugenholtz P."/>
            <person name="Kyrpides N.C."/>
            <person name="Klenk H.P."/>
            <person name="Detter J.C."/>
        </authorList>
    </citation>
    <scope>NUCLEOTIDE SEQUENCE [LARGE SCALE GENOMIC DNA]</scope>
    <source>
        <strain evidence="2">ATCC BAA-921 / DSM 16994 / JCM 11577 / YK-1</strain>
    </source>
</reference>
<organism evidence="1 2">
    <name type="scientific">Sulfuricurvum kujiense (strain ATCC BAA-921 / DSM 16994 / JCM 11577 / YK-1)</name>
    <dbReference type="NCBI Taxonomy" id="709032"/>
    <lineage>
        <taxon>Bacteria</taxon>
        <taxon>Pseudomonadati</taxon>
        <taxon>Campylobacterota</taxon>
        <taxon>Epsilonproteobacteria</taxon>
        <taxon>Campylobacterales</taxon>
        <taxon>Sulfurimonadaceae</taxon>
        <taxon>Sulfuricurvum</taxon>
    </lineage>
</organism>
<dbReference type="OrthoDB" id="272049at2"/>
<dbReference type="SUPFAM" id="SSF51161">
    <property type="entry name" value="Trimeric LpxA-like enzymes"/>
    <property type="match status" value="2"/>
</dbReference>
<dbReference type="STRING" id="709032.Sulku_2385"/>
<sequence length="208" mass="22987">MFEFLSLITKKRYWKLHSFMIKIILRFYGIKTGKGFYCEGIPHLKIGGKAEFIQIGDNVSIFGNIDLRNRENGKIIIEDNVSFDHDVRLVSAREGTIRIGSGSAIGPYTIMNGGGSILIGQKCLFAKSISINANDHQFEKSSCIRDQGFTYGDIVIEDDVWLGANVCINKGVKIQKGSIIGANAVVTKNTEEYSINAGVPSRMIGMRT</sequence>
<accession>E4TYA0</accession>
<gene>
    <name evidence="1" type="ordered locus">Sulku_2385</name>
</gene>
<name>E4TYA0_SULKY</name>
<dbReference type="InterPro" id="IPR001451">
    <property type="entry name" value="Hexapep"/>
</dbReference>
<protein>
    <submittedName>
        <fullName evidence="1">Acetyltransferase</fullName>
    </submittedName>
</protein>
<dbReference type="PANTHER" id="PTHR23416">
    <property type="entry name" value="SIALIC ACID SYNTHASE-RELATED"/>
    <property type="match status" value="1"/>
</dbReference>
<dbReference type="InterPro" id="IPR011004">
    <property type="entry name" value="Trimer_LpxA-like_sf"/>
</dbReference>
<keyword evidence="2" id="KW-1185">Reference proteome</keyword>
<dbReference type="CDD" id="cd04647">
    <property type="entry name" value="LbH_MAT_like"/>
    <property type="match status" value="1"/>
</dbReference>
<dbReference type="KEGG" id="sku:Sulku_2385"/>
<dbReference type="Proteomes" id="UP000008721">
    <property type="component" value="Chromosome"/>
</dbReference>
<dbReference type="Pfam" id="PF00132">
    <property type="entry name" value="Hexapep"/>
    <property type="match status" value="1"/>
</dbReference>
<dbReference type="AlphaFoldDB" id="E4TYA0"/>
<evidence type="ECO:0000313" key="1">
    <source>
        <dbReference type="EMBL" id="ADR35045.1"/>
    </source>
</evidence>